<feature type="transmembrane region" description="Helical" evidence="7">
    <location>
        <begin position="131"/>
        <end position="151"/>
    </location>
</feature>
<feature type="transmembrane region" description="Helical" evidence="7">
    <location>
        <begin position="58"/>
        <end position="83"/>
    </location>
</feature>
<evidence type="ECO:0000256" key="2">
    <source>
        <dbReference type="ARBA" id="ARBA00022692"/>
    </source>
</evidence>
<keyword evidence="3" id="KW-0547">Nucleotide-binding</keyword>
<dbReference type="GO" id="GO:0016887">
    <property type="term" value="F:ATP hydrolysis activity"/>
    <property type="evidence" value="ECO:0007669"/>
    <property type="project" value="InterPro"/>
</dbReference>
<dbReference type="GO" id="GO:0005886">
    <property type="term" value="C:plasma membrane"/>
    <property type="evidence" value="ECO:0007669"/>
    <property type="project" value="UniProtKB-SubCell"/>
</dbReference>
<dbReference type="SMART" id="SM00382">
    <property type="entry name" value="AAA"/>
    <property type="match status" value="1"/>
</dbReference>
<dbReference type="FunFam" id="3.40.50.300:FF:000218">
    <property type="entry name" value="Multidrug ABC transporter ATP-binding protein"/>
    <property type="match status" value="1"/>
</dbReference>
<reference evidence="10 11" key="1">
    <citation type="submission" date="2018-06" db="EMBL/GenBank/DDBJ databases">
        <authorList>
            <consortium name="Pathogen Informatics"/>
            <person name="Doyle S."/>
        </authorList>
    </citation>
    <scope>NUCLEOTIDE SEQUENCE [LARGE SCALE GENOMIC DNA]</scope>
    <source>
        <strain evidence="10 11">NCTC11088</strain>
    </source>
</reference>
<dbReference type="GO" id="GO:0140359">
    <property type="term" value="F:ABC-type transporter activity"/>
    <property type="evidence" value="ECO:0007669"/>
    <property type="project" value="InterPro"/>
</dbReference>
<evidence type="ECO:0000256" key="4">
    <source>
        <dbReference type="ARBA" id="ARBA00022840"/>
    </source>
</evidence>
<organism evidence="10 11">
    <name type="scientific">Peptoniphilus indolicus</name>
    <dbReference type="NCBI Taxonomy" id="33030"/>
    <lineage>
        <taxon>Bacteria</taxon>
        <taxon>Bacillati</taxon>
        <taxon>Bacillota</taxon>
        <taxon>Tissierellia</taxon>
        <taxon>Tissierellales</taxon>
        <taxon>Peptoniphilaceae</taxon>
        <taxon>Peptoniphilus</taxon>
    </lineage>
</organism>
<proteinExistence type="predicted"/>
<dbReference type="InterPro" id="IPR011527">
    <property type="entry name" value="ABC1_TM_dom"/>
</dbReference>
<dbReference type="InterPro" id="IPR036640">
    <property type="entry name" value="ABC1_TM_sf"/>
</dbReference>
<dbReference type="Pfam" id="PF00005">
    <property type="entry name" value="ABC_tran"/>
    <property type="match status" value="1"/>
</dbReference>
<dbReference type="PROSITE" id="PS00211">
    <property type="entry name" value="ABC_TRANSPORTER_1"/>
    <property type="match status" value="1"/>
</dbReference>
<evidence type="ECO:0000259" key="9">
    <source>
        <dbReference type="PROSITE" id="PS50929"/>
    </source>
</evidence>
<dbReference type="InterPro" id="IPR003593">
    <property type="entry name" value="AAA+_ATPase"/>
</dbReference>
<dbReference type="Gene3D" id="1.20.1560.10">
    <property type="entry name" value="ABC transporter type 1, transmembrane domain"/>
    <property type="match status" value="1"/>
</dbReference>
<keyword evidence="5 7" id="KW-1133">Transmembrane helix</keyword>
<evidence type="ECO:0000313" key="11">
    <source>
        <dbReference type="Proteomes" id="UP000254777"/>
    </source>
</evidence>
<dbReference type="PROSITE" id="PS50893">
    <property type="entry name" value="ABC_TRANSPORTER_2"/>
    <property type="match status" value="1"/>
</dbReference>
<dbReference type="PANTHER" id="PTHR24221">
    <property type="entry name" value="ATP-BINDING CASSETTE SUB-FAMILY B"/>
    <property type="match status" value="1"/>
</dbReference>
<protein>
    <submittedName>
        <fullName evidence="10">Multidrug export ATP-binding/permease protein SAV1866</fullName>
        <ecNumber evidence="10">3.6.3.-</ecNumber>
    </submittedName>
</protein>
<dbReference type="EC" id="3.6.3.-" evidence="10"/>
<dbReference type="RefSeq" id="WP_245946116.1">
    <property type="nucleotide sequence ID" value="NZ_UGTH01000001.1"/>
</dbReference>
<dbReference type="Gene3D" id="3.40.50.300">
    <property type="entry name" value="P-loop containing nucleotide triphosphate hydrolases"/>
    <property type="match status" value="1"/>
</dbReference>
<keyword evidence="2 7" id="KW-0812">Transmembrane</keyword>
<dbReference type="SUPFAM" id="SSF90123">
    <property type="entry name" value="ABC transporter transmembrane region"/>
    <property type="match status" value="1"/>
</dbReference>
<feature type="domain" description="ABC transporter" evidence="8">
    <location>
        <begin position="335"/>
        <end position="570"/>
    </location>
</feature>
<evidence type="ECO:0000256" key="6">
    <source>
        <dbReference type="ARBA" id="ARBA00023136"/>
    </source>
</evidence>
<comment type="subcellular location">
    <subcellularLocation>
        <location evidence="1">Cell membrane</location>
        <topology evidence="1">Multi-pass membrane protein</topology>
    </subcellularLocation>
</comment>
<dbReference type="Pfam" id="PF00664">
    <property type="entry name" value="ABC_membrane"/>
    <property type="match status" value="1"/>
</dbReference>
<sequence length="575" mass="64864">MIHKRIVEMTQGVRKYIFLKGAIGIIISISYIIQAIFLGKVIAQMYQGSALLAMKNNLIVLASMLLLRIILVWFNQLYGKWIVAKVKNYLRMRAYKKLMKLGPGYMIHNRTGEIESTIVAGVDYLEGYLTLYIPQILVCIMGSGAMVIYIFSIKFVLGMISLISVLASLFAPMLFVSVLKRFTKEHWSSYMDLNAEFVDAVQGMITLKAFNASQRIGKFLKAKMHILFQKTMKSLRFNLLDVGIAGFSASIGSAFTLGLAAYYTAKGELAIEKLPTLLFLTSEVFRPITELSIYFHAGFMGITSTDGILKLFDEEEFVINKKDNEYNHLKSPIELKFNSISFNYPKSKKTVLKDMSFKIKKLEKIAIVGESGSGKTTLINLLLRFYDPDKGKIYYNNIDIKDIPLEVLRKQVAVVSQDTYLFNGTIMENLKLAKEDASMDELISACKAAKIHDFISGMEEGYLTFVGEMGLNLSGGQRQRIAIARALLKNAPLIILDEATSSVDIENEKAIQESLDILLKNKTSITIAHRLSTIKNVDRILVLKDGEIVEEGKHKELIKNKKEYYKLILAQREVM</sequence>
<evidence type="ECO:0000256" key="3">
    <source>
        <dbReference type="ARBA" id="ARBA00022741"/>
    </source>
</evidence>
<dbReference type="InterPro" id="IPR027417">
    <property type="entry name" value="P-loop_NTPase"/>
</dbReference>
<name>A0A379DCR7_9FIRM</name>
<dbReference type="Proteomes" id="UP000254777">
    <property type="component" value="Unassembled WGS sequence"/>
</dbReference>
<dbReference type="InterPro" id="IPR039421">
    <property type="entry name" value="Type_1_exporter"/>
</dbReference>
<evidence type="ECO:0000256" key="5">
    <source>
        <dbReference type="ARBA" id="ARBA00022989"/>
    </source>
</evidence>
<dbReference type="AlphaFoldDB" id="A0A379DCR7"/>
<dbReference type="SUPFAM" id="SSF52540">
    <property type="entry name" value="P-loop containing nucleoside triphosphate hydrolases"/>
    <property type="match status" value="1"/>
</dbReference>
<keyword evidence="10" id="KW-0378">Hydrolase</keyword>
<evidence type="ECO:0000259" key="8">
    <source>
        <dbReference type="PROSITE" id="PS50893"/>
    </source>
</evidence>
<evidence type="ECO:0000313" key="10">
    <source>
        <dbReference type="EMBL" id="SUB75697.1"/>
    </source>
</evidence>
<feature type="domain" description="ABC transmembrane type-1" evidence="9">
    <location>
        <begin position="24"/>
        <end position="297"/>
    </location>
</feature>
<feature type="transmembrane region" description="Helical" evidence="7">
    <location>
        <begin position="157"/>
        <end position="179"/>
    </location>
</feature>
<feature type="transmembrane region" description="Helical" evidence="7">
    <location>
        <begin position="239"/>
        <end position="263"/>
    </location>
</feature>
<gene>
    <name evidence="10" type="ORF">NCTC11088_01496</name>
</gene>
<dbReference type="InterPro" id="IPR003439">
    <property type="entry name" value="ABC_transporter-like_ATP-bd"/>
</dbReference>
<feature type="transmembrane region" description="Helical" evidence="7">
    <location>
        <begin position="21"/>
        <end position="46"/>
    </location>
</feature>
<dbReference type="EMBL" id="UGTH01000001">
    <property type="protein sequence ID" value="SUB75697.1"/>
    <property type="molecule type" value="Genomic_DNA"/>
</dbReference>
<keyword evidence="4 10" id="KW-0067">ATP-binding</keyword>
<dbReference type="InterPro" id="IPR017871">
    <property type="entry name" value="ABC_transporter-like_CS"/>
</dbReference>
<accession>A0A379DCR7</accession>
<dbReference type="GO" id="GO:0034040">
    <property type="term" value="F:ATPase-coupled lipid transmembrane transporter activity"/>
    <property type="evidence" value="ECO:0007669"/>
    <property type="project" value="TreeGrafter"/>
</dbReference>
<evidence type="ECO:0000256" key="7">
    <source>
        <dbReference type="SAM" id="Phobius"/>
    </source>
</evidence>
<dbReference type="PROSITE" id="PS50929">
    <property type="entry name" value="ABC_TM1F"/>
    <property type="match status" value="1"/>
</dbReference>
<dbReference type="PANTHER" id="PTHR24221:SF646">
    <property type="entry name" value="HAEMOLYSIN SECRETION ATP-BINDING PROTEIN"/>
    <property type="match status" value="1"/>
</dbReference>
<dbReference type="GO" id="GO:0005524">
    <property type="term" value="F:ATP binding"/>
    <property type="evidence" value="ECO:0007669"/>
    <property type="project" value="UniProtKB-KW"/>
</dbReference>
<keyword evidence="6 7" id="KW-0472">Membrane</keyword>
<evidence type="ECO:0000256" key="1">
    <source>
        <dbReference type="ARBA" id="ARBA00004651"/>
    </source>
</evidence>